<feature type="transmembrane region" description="Helical" evidence="1">
    <location>
        <begin position="21"/>
        <end position="41"/>
    </location>
</feature>
<keyword evidence="1" id="KW-0812">Transmembrane</keyword>
<keyword evidence="1" id="KW-1133">Transmembrane helix</keyword>
<evidence type="ECO:0000313" key="2">
    <source>
        <dbReference type="EMBL" id="MFC3111397.1"/>
    </source>
</evidence>
<proteinExistence type="predicted"/>
<keyword evidence="3" id="KW-1185">Reference proteome</keyword>
<protein>
    <submittedName>
        <fullName evidence="2">Uncharacterized protein</fullName>
    </submittedName>
</protein>
<reference evidence="3" key="1">
    <citation type="journal article" date="2019" name="Int. J. Syst. Evol. Microbiol.">
        <title>The Global Catalogue of Microorganisms (GCM) 10K type strain sequencing project: providing services to taxonomists for standard genome sequencing and annotation.</title>
        <authorList>
            <consortium name="The Broad Institute Genomics Platform"/>
            <consortium name="The Broad Institute Genome Sequencing Center for Infectious Disease"/>
            <person name="Wu L."/>
            <person name="Ma J."/>
        </authorList>
    </citation>
    <scope>NUCLEOTIDE SEQUENCE [LARGE SCALE GENOMIC DNA]</scope>
    <source>
        <strain evidence="3">KCTC 42986</strain>
    </source>
</reference>
<evidence type="ECO:0000313" key="3">
    <source>
        <dbReference type="Proteomes" id="UP001595530"/>
    </source>
</evidence>
<dbReference type="RefSeq" id="WP_390333516.1">
    <property type="nucleotide sequence ID" value="NZ_JBHRTP010000119.1"/>
</dbReference>
<feature type="transmembrane region" description="Helical" evidence="1">
    <location>
        <begin position="47"/>
        <end position="65"/>
    </location>
</feature>
<comment type="caution">
    <text evidence="2">The sequence shown here is derived from an EMBL/GenBank/DDBJ whole genome shotgun (WGS) entry which is preliminary data.</text>
</comment>
<organism evidence="2 3">
    <name type="scientific">Undibacterium arcticum</name>
    <dbReference type="NCBI Taxonomy" id="1762892"/>
    <lineage>
        <taxon>Bacteria</taxon>
        <taxon>Pseudomonadati</taxon>
        <taxon>Pseudomonadota</taxon>
        <taxon>Betaproteobacteria</taxon>
        <taxon>Burkholderiales</taxon>
        <taxon>Oxalobacteraceae</taxon>
        <taxon>Undibacterium</taxon>
    </lineage>
</organism>
<sequence length="69" mass="7268">MFKKLLELITGDDNLTLEPSYLWSGAAVLIGLGLEVYSVVFGKPFDFQAYGIGAAALLAGLGLSAKFGK</sequence>
<gene>
    <name evidence="2" type="ORF">ACFOFO_26230</name>
</gene>
<dbReference type="EMBL" id="JBHRTP010000119">
    <property type="protein sequence ID" value="MFC3111397.1"/>
    <property type="molecule type" value="Genomic_DNA"/>
</dbReference>
<dbReference type="Proteomes" id="UP001595530">
    <property type="component" value="Unassembled WGS sequence"/>
</dbReference>
<name>A0ABV7F8N1_9BURK</name>
<accession>A0ABV7F8N1</accession>
<keyword evidence="1" id="KW-0472">Membrane</keyword>
<evidence type="ECO:0000256" key="1">
    <source>
        <dbReference type="SAM" id="Phobius"/>
    </source>
</evidence>